<accession>A0A9E4TVL7</accession>
<organism evidence="2 3">
    <name type="scientific">Candidatus Thiodiazotropha taylori</name>
    <dbReference type="NCBI Taxonomy" id="2792791"/>
    <lineage>
        <taxon>Bacteria</taxon>
        <taxon>Pseudomonadati</taxon>
        <taxon>Pseudomonadota</taxon>
        <taxon>Gammaproteobacteria</taxon>
        <taxon>Chromatiales</taxon>
        <taxon>Sedimenticolaceae</taxon>
        <taxon>Candidatus Thiodiazotropha</taxon>
    </lineage>
</organism>
<evidence type="ECO:0000259" key="1">
    <source>
        <dbReference type="Pfam" id="PF14311"/>
    </source>
</evidence>
<name>A0A9E4TVL7_9GAMM</name>
<dbReference type="Pfam" id="PF14311">
    <property type="entry name" value="DUF4379"/>
    <property type="match status" value="4"/>
</dbReference>
<feature type="domain" description="Treble clef zinc finger" evidence="1">
    <location>
        <begin position="14"/>
        <end position="71"/>
    </location>
</feature>
<proteinExistence type="predicted"/>
<feature type="domain" description="Treble clef zinc finger" evidence="1">
    <location>
        <begin position="86"/>
        <end position="142"/>
    </location>
</feature>
<dbReference type="PANTHER" id="PTHR37317">
    <property type="entry name" value="BLR8090 PROTEIN"/>
    <property type="match status" value="1"/>
</dbReference>
<dbReference type="EMBL" id="JAEPCR010000182">
    <property type="protein sequence ID" value="MCG7980982.1"/>
    <property type="molecule type" value="Genomic_DNA"/>
</dbReference>
<gene>
    <name evidence="2" type="ORF">JAY77_22905</name>
</gene>
<dbReference type="AlphaFoldDB" id="A0A9E4TVL7"/>
<reference evidence="2" key="1">
    <citation type="journal article" date="2021" name="Proc. Natl. Acad. Sci. U.S.A.">
        <title>Global biogeography of chemosynthetic symbionts reveals both localized and globally distributed symbiont groups. .</title>
        <authorList>
            <person name="Osvatic J.T."/>
            <person name="Wilkins L.G.E."/>
            <person name="Leibrecht L."/>
            <person name="Leray M."/>
            <person name="Zauner S."/>
            <person name="Polzin J."/>
            <person name="Camacho Y."/>
            <person name="Gros O."/>
            <person name="van Gils J.A."/>
            <person name="Eisen J.A."/>
            <person name="Petersen J.M."/>
            <person name="Yuen B."/>
        </authorList>
    </citation>
    <scope>NUCLEOTIDE SEQUENCE</scope>
    <source>
        <strain evidence="2">MAGclacostrist055</strain>
    </source>
</reference>
<feature type="domain" description="Treble clef zinc finger" evidence="1">
    <location>
        <begin position="162"/>
        <end position="218"/>
    </location>
</feature>
<protein>
    <submittedName>
        <fullName evidence="2">Zinc-ribbon domain-containing protein</fullName>
    </submittedName>
</protein>
<dbReference type="InterPro" id="IPR025487">
    <property type="entry name" value="DUF4379"/>
</dbReference>
<evidence type="ECO:0000313" key="2">
    <source>
        <dbReference type="EMBL" id="MCG7980982.1"/>
    </source>
</evidence>
<feature type="domain" description="Treble clef zinc finger" evidence="1">
    <location>
        <begin position="235"/>
        <end position="289"/>
    </location>
</feature>
<dbReference type="PANTHER" id="PTHR37317:SF1">
    <property type="entry name" value="ZINC-RIBBON DOMAIN-CONTAINING PROTEIN-RELATED"/>
    <property type="match status" value="1"/>
</dbReference>
<dbReference type="Proteomes" id="UP000886674">
    <property type="component" value="Unassembled WGS sequence"/>
</dbReference>
<evidence type="ECO:0000313" key="3">
    <source>
        <dbReference type="Proteomes" id="UP000886674"/>
    </source>
</evidence>
<comment type="caution">
    <text evidence="2">The sequence shown here is derived from an EMBL/GenBank/DDBJ whole genome shotgun (WGS) entry which is preliminary data.</text>
</comment>
<sequence length="503" mass="57836">MKRQPLLKDARPALLKEWDFEKNAEISLGEIRINSNKKVHWICSTNPKHKWEAQVRVRAVENHGCLYCKGKKVLREESFAAKQPELLKEWDYDANVGLDPWKLSEFSNKRVSWVCVNDPDHKWSSSISSRSRYQSSCPTCVRKTQKERIKGDRSLSTNFPKIAAEWNFEKNTIDISDVTYGSAQPVWWRCSRDPSHEWEASVASRTNKRGGKCPYCSGSRVTEQNSLQSLYPEVAKEWNDERNEGLSPDTIKKASGRKVWWRCSNDPSHEWEAVVKNRTTLGSGYPICEAENRYLRLAHSQFGASSEATNYHVVFKVNLSNIEKLLAAAQFKGTRLDQPFMRMLFASVITVMETYLSDAFYELVVSSEDKINRLFLNAQELSEKKYTVSDLIHWHGSKYDLATEYMQKIVWHNLPKVAGLYRSVLAINVPLEDDKIHAAISTRHDLVHRNGKTKKGSSVRISSSQIEGLIQNVSDFVEVIDKQLREQENLTKPYSGRAKDARR</sequence>